<dbReference type="PANTHER" id="PTHR34301">
    <property type="entry name" value="DNA-BINDING PROTEIN-RELATED"/>
    <property type="match status" value="1"/>
</dbReference>
<evidence type="ECO:0000313" key="2">
    <source>
        <dbReference type="EMBL" id="BDB98018.1"/>
    </source>
</evidence>
<dbReference type="InterPro" id="IPR036390">
    <property type="entry name" value="WH_DNA-bd_sf"/>
</dbReference>
<dbReference type="KEGG" id="scas:SACC_10350"/>
<dbReference type="EMBL" id="AP025226">
    <property type="protein sequence ID" value="BDB98018.1"/>
    <property type="molecule type" value="Genomic_DNA"/>
</dbReference>
<dbReference type="PANTHER" id="PTHR34301:SF8">
    <property type="entry name" value="ATPASE DOMAIN-CONTAINING PROTEIN"/>
    <property type="match status" value="1"/>
</dbReference>
<accession>A0AAQ4CQD7</accession>
<sequence>MGSMCKIFDPYPKDSREYFYDNEEILNDVEKLLQGKFWPLILGPKRVGKTSIAKIVSKELNGLFIDASGIKSLKEFGNLLLNNLYVSRLQIDLKLFRIEIQKRPVMGIQNLLAKLDDTIIVIDEVQNITTPWFISVLSTAYNTSNVRFAFTGSMIGLSKVLTGESKGKKIGFQFKGRPIVKIEVSPFDDKKSEEFLKYGMRKCNIEINEEEIYDAIKTYRGIVGWLTYYGNFRSLGYSHEKAKEMVNEIAKSIIADEIKQFGELERAILKSLSITKEINWTDLKKITESLTGRKIEDWSFNHALEQLIAARLVSKKNSGYSLIDPMYYLIKKIL</sequence>
<dbReference type="Proteomes" id="UP001319921">
    <property type="component" value="Chromosome"/>
</dbReference>
<dbReference type="Pfam" id="PF13173">
    <property type="entry name" value="AAA_14"/>
    <property type="match status" value="1"/>
</dbReference>
<keyword evidence="3" id="KW-1185">Reference proteome</keyword>
<reference evidence="2 3" key="1">
    <citation type="journal article" date="2022" name="Microbiol. Resour. Announc.">
        <title>Complete Genome Sequence of the Hyperthermophilic and Acidophilic Archaeon Saccharolobus caldissimus Strain HS-3T.</title>
        <authorList>
            <person name="Sakai H.D."/>
            <person name="Kurosawa N."/>
        </authorList>
    </citation>
    <scope>NUCLEOTIDE SEQUENCE [LARGE SCALE GENOMIC DNA]</scope>
    <source>
        <strain evidence="2 3">JCM32116</strain>
    </source>
</reference>
<dbReference type="AlphaFoldDB" id="A0AAQ4CQD7"/>
<dbReference type="SUPFAM" id="SSF52540">
    <property type="entry name" value="P-loop containing nucleoside triphosphate hydrolases"/>
    <property type="match status" value="1"/>
</dbReference>
<feature type="domain" description="AAA" evidence="1">
    <location>
        <begin position="40"/>
        <end position="159"/>
    </location>
</feature>
<dbReference type="RefSeq" id="WP_229571969.1">
    <property type="nucleotide sequence ID" value="NZ_AP025226.1"/>
</dbReference>
<dbReference type="Gene3D" id="3.40.50.300">
    <property type="entry name" value="P-loop containing nucleotide triphosphate hydrolases"/>
    <property type="match status" value="1"/>
</dbReference>
<dbReference type="InterPro" id="IPR041682">
    <property type="entry name" value="AAA_14"/>
</dbReference>
<organism evidence="2 3">
    <name type="scientific">Saccharolobus caldissimus</name>
    <dbReference type="NCBI Taxonomy" id="1702097"/>
    <lineage>
        <taxon>Archaea</taxon>
        <taxon>Thermoproteota</taxon>
        <taxon>Thermoprotei</taxon>
        <taxon>Sulfolobales</taxon>
        <taxon>Sulfolobaceae</taxon>
        <taxon>Saccharolobus</taxon>
    </lineage>
</organism>
<dbReference type="InterPro" id="IPR027417">
    <property type="entry name" value="P-loop_NTPase"/>
</dbReference>
<dbReference type="GeneID" id="68865780"/>
<dbReference type="Gene3D" id="1.10.10.10">
    <property type="entry name" value="Winged helix-like DNA-binding domain superfamily/Winged helix DNA-binding domain"/>
    <property type="match status" value="1"/>
</dbReference>
<name>A0AAQ4CQD7_9CREN</name>
<dbReference type="InterPro" id="IPR036388">
    <property type="entry name" value="WH-like_DNA-bd_sf"/>
</dbReference>
<proteinExistence type="predicted"/>
<evidence type="ECO:0000259" key="1">
    <source>
        <dbReference type="Pfam" id="PF13173"/>
    </source>
</evidence>
<dbReference type="Gene3D" id="1.10.8.60">
    <property type="match status" value="1"/>
</dbReference>
<evidence type="ECO:0000313" key="3">
    <source>
        <dbReference type="Proteomes" id="UP001319921"/>
    </source>
</evidence>
<dbReference type="SUPFAM" id="SSF46785">
    <property type="entry name" value="Winged helix' DNA-binding domain"/>
    <property type="match status" value="1"/>
</dbReference>
<gene>
    <name evidence="2" type="ORF">SACC_10350</name>
</gene>
<protein>
    <recommendedName>
        <fullName evidence="1">AAA domain-containing protein</fullName>
    </recommendedName>
</protein>